<dbReference type="InterPro" id="IPR001789">
    <property type="entry name" value="Sig_transdc_resp-reg_receiver"/>
</dbReference>
<evidence type="ECO:0000259" key="3">
    <source>
        <dbReference type="PROSITE" id="PS50110"/>
    </source>
</evidence>
<keyword evidence="1 2" id="KW-0597">Phosphoprotein</keyword>
<feature type="domain" description="Response regulatory" evidence="3">
    <location>
        <begin position="13"/>
        <end position="127"/>
    </location>
</feature>
<dbReference type="PANTHER" id="PTHR44591:SF3">
    <property type="entry name" value="RESPONSE REGULATORY DOMAIN-CONTAINING PROTEIN"/>
    <property type="match status" value="1"/>
</dbReference>
<protein>
    <submittedName>
        <fullName evidence="4">Response regulator</fullName>
    </submittedName>
</protein>
<dbReference type="Pfam" id="PF00072">
    <property type="entry name" value="Response_reg"/>
    <property type="match status" value="1"/>
</dbReference>
<organism evidence="4 5">
    <name type="scientific">Mucilaginibacter calamicampi</name>
    <dbReference type="NCBI Taxonomy" id="1302352"/>
    <lineage>
        <taxon>Bacteria</taxon>
        <taxon>Pseudomonadati</taxon>
        <taxon>Bacteroidota</taxon>
        <taxon>Sphingobacteriia</taxon>
        <taxon>Sphingobacteriales</taxon>
        <taxon>Sphingobacteriaceae</taxon>
        <taxon>Mucilaginibacter</taxon>
    </lineage>
</organism>
<dbReference type="EMBL" id="JBHTHU010000002">
    <property type="protein sequence ID" value="MFD0749579.1"/>
    <property type="molecule type" value="Genomic_DNA"/>
</dbReference>
<dbReference type="Gene3D" id="3.40.50.2300">
    <property type="match status" value="1"/>
</dbReference>
<proteinExistence type="predicted"/>
<sequence>MALVLQSSGMDKKVLVIEDEPIIAEMICILLETEGLKVISLADVRSARQKVQNGDVGLVLLDLTLKGENGLAMCEYIKGQDDLKHIPVLLVSANSDLEKIKTECGADDHIAKPFDLTDFMSKVRRYALN</sequence>
<accession>A0ABW2YT18</accession>
<evidence type="ECO:0000313" key="5">
    <source>
        <dbReference type="Proteomes" id="UP001596958"/>
    </source>
</evidence>
<evidence type="ECO:0000313" key="4">
    <source>
        <dbReference type="EMBL" id="MFD0749579.1"/>
    </source>
</evidence>
<dbReference type="PANTHER" id="PTHR44591">
    <property type="entry name" value="STRESS RESPONSE REGULATOR PROTEIN 1"/>
    <property type="match status" value="1"/>
</dbReference>
<feature type="modified residue" description="4-aspartylphosphate" evidence="2">
    <location>
        <position position="62"/>
    </location>
</feature>
<gene>
    <name evidence="4" type="ORF">ACFQZS_05455</name>
</gene>
<dbReference type="InterPro" id="IPR050595">
    <property type="entry name" value="Bact_response_regulator"/>
</dbReference>
<reference evidence="5" key="1">
    <citation type="journal article" date="2019" name="Int. J. Syst. Evol. Microbiol.">
        <title>The Global Catalogue of Microorganisms (GCM) 10K type strain sequencing project: providing services to taxonomists for standard genome sequencing and annotation.</title>
        <authorList>
            <consortium name="The Broad Institute Genomics Platform"/>
            <consortium name="The Broad Institute Genome Sequencing Center for Infectious Disease"/>
            <person name="Wu L."/>
            <person name="Ma J."/>
        </authorList>
    </citation>
    <scope>NUCLEOTIDE SEQUENCE [LARGE SCALE GENOMIC DNA]</scope>
    <source>
        <strain evidence="5">CCUG 63418</strain>
    </source>
</reference>
<dbReference type="Proteomes" id="UP001596958">
    <property type="component" value="Unassembled WGS sequence"/>
</dbReference>
<dbReference type="SUPFAM" id="SSF52172">
    <property type="entry name" value="CheY-like"/>
    <property type="match status" value="1"/>
</dbReference>
<evidence type="ECO:0000256" key="1">
    <source>
        <dbReference type="ARBA" id="ARBA00022553"/>
    </source>
</evidence>
<comment type="caution">
    <text evidence="4">The sequence shown here is derived from an EMBL/GenBank/DDBJ whole genome shotgun (WGS) entry which is preliminary data.</text>
</comment>
<dbReference type="InterPro" id="IPR011006">
    <property type="entry name" value="CheY-like_superfamily"/>
</dbReference>
<evidence type="ECO:0000256" key="2">
    <source>
        <dbReference type="PROSITE-ProRule" id="PRU00169"/>
    </source>
</evidence>
<dbReference type="PROSITE" id="PS50110">
    <property type="entry name" value="RESPONSE_REGULATORY"/>
    <property type="match status" value="1"/>
</dbReference>
<keyword evidence="5" id="KW-1185">Reference proteome</keyword>
<name>A0ABW2YT18_9SPHI</name>
<dbReference type="SMART" id="SM00448">
    <property type="entry name" value="REC"/>
    <property type="match status" value="1"/>
</dbReference>